<dbReference type="PANTHER" id="PTHR14580">
    <property type="entry name" value="MULTIPLE MYELOMA TUMOR-ASSOCIATED PROTEIN 2 FAMILY MEMBER"/>
    <property type="match status" value="1"/>
</dbReference>
<dbReference type="InterPro" id="IPR019315">
    <property type="entry name" value="MMTA2_N"/>
</dbReference>
<feature type="compositionally biased region" description="Basic and acidic residues" evidence="1">
    <location>
        <begin position="121"/>
        <end position="131"/>
    </location>
</feature>
<reference evidence="3 4" key="1">
    <citation type="submission" date="2015-03" db="EMBL/GenBank/DDBJ databases">
        <authorList>
            <person name="Radwan O."/>
            <person name="Al-Naeli F.A."/>
            <person name="Rendon G.A."/>
            <person name="Fields C."/>
        </authorList>
    </citation>
    <scope>NUCLEOTIDE SEQUENCE [LARGE SCALE GENOMIC DNA]</scope>
    <source>
        <strain evidence="3">CR-DP1</strain>
    </source>
</reference>
<organism evidence="3 4">
    <name type="scientific">Thielaviopsis punctulata</name>
    <dbReference type="NCBI Taxonomy" id="72032"/>
    <lineage>
        <taxon>Eukaryota</taxon>
        <taxon>Fungi</taxon>
        <taxon>Dikarya</taxon>
        <taxon>Ascomycota</taxon>
        <taxon>Pezizomycotina</taxon>
        <taxon>Sordariomycetes</taxon>
        <taxon>Hypocreomycetidae</taxon>
        <taxon>Microascales</taxon>
        <taxon>Ceratocystidaceae</taxon>
        <taxon>Thielaviopsis</taxon>
    </lineage>
</organism>
<feature type="compositionally biased region" description="Basic and acidic residues" evidence="1">
    <location>
        <begin position="70"/>
        <end position="80"/>
    </location>
</feature>
<feature type="compositionally biased region" description="Basic and acidic residues" evidence="1">
    <location>
        <begin position="139"/>
        <end position="164"/>
    </location>
</feature>
<feature type="region of interest" description="Disordered" evidence="1">
    <location>
        <begin position="116"/>
        <end position="230"/>
    </location>
</feature>
<name>A0A0F4Z978_9PEZI</name>
<dbReference type="PANTHER" id="PTHR14580:SF0">
    <property type="entry name" value="MULTIPLE MYELOMA TUMOR-ASSOCIATED PROTEIN 2"/>
    <property type="match status" value="1"/>
</dbReference>
<evidence type="ECO:0000256" key="1">
    <source>
        <dbReference type="SAM" id="MobiDB-lite"/>
    </source>
</evidence>
<feature type="region of interest" description="Disordered" evidence="1">
    <location>
        <begin position="55"/>
        <end position="80"/>
    </location>
</feature>
<keyword evidence="4" id="KW-1185">Reference proteome</keyword>
<dbReference type="OrthoDB" id="5390672at2759"/>
<evidence type="ECO:0000259" key="2">
    <source>
        <dbReference type="Pfam" id="PF10159"/>
    </source>
</evidence>
<comment type="caution">
    <text evidence="3">The sequence shown here is derived from an EMBL/GenBank/DDBJ whole genome shotgun (WGS) entry which is preliminary data.</text>
</comment>
<dbReference type="EMBL" id="LAEV01001908">
    <property type="protein sequence ID" value="KKA27064.1"/>
    <property type="molecule type" value="Genomic_DNA"/>
</dbReference>
<protein>
    <recommendedName>
        <fullName evidence="2">Multiple myeloma tumor-associated protein 2-like N-terminal domain-containing protein</fullName>
    </recommendedName>
</protein>
<gene>
    <name evidence="3" type="ORF">TD95_002469</name>
</gene>
<sequence length="230" mass="26778">MDLLSTIRKSGSRGGVNFNWDDVAKSSHRQNYLGHSLKAPVGRWQSGKDLHWYAKSADPESSSSATADVTARDAAEQQRRDELRRIKEAEEDAMARALGLPPPLRTSSGANAIAIAPRGESVAHVEQEKKDTHRSRRDRSRDRADSARDREHTRDRDDQKDRSERRRHRDDRHRKPHRDRSTSRAPRHRDSVRDGVRDHDSTRRRRSTSRERHRSSRTKHDRRRSRSPRD</sequence>
<dbReference type="InterPro" id="IPR039207">
    <property type="entry name" value="MMTAG2-like"/>
</dbReference>
<dbReference type="Pfam" id="PF10159">
    <property type="entry name" value="MMtag"/>
    <property type="match status" value="1"/>
</dbReference>
<accession>A0A0F4Z978</accession>
<evidence type="ECO:0000313" key="4">
    <source>
        <dbReference type="Proteomes" id="UP000033483"/>
    </source>
</evidence>
<feature type="domain" description="Multiple myeloma tumor-associated protein 2-like N-terminal" evidence="2">
    <location>
        <begin position="11"/>
        <end position="99"/>
    </location>
</feature>
<feature type="compositionally biased region" description="Basic and acidic residues" evidence="1">
    <location>
        <begin position="188"/>
        <end position="201"/>
    </location>
</feature>
<dbReference type="AlphaFoldDB" id="A0A0F4Z978"/>
<proteinExistence type="predicted"/>
<feature type="compositionally biased region" description="Basic residues" evidence="1">
    <location>
        <begin position="165"/>
        <end position="178"/>
    </location>
</feature>
<dbReference type="Proteomes" id="UP000033483">
    <property type="component" value="Unassembled WGS sequence"/>
</dbReference>
<feature type="compositionally biased region" description="Basic residues" evidence="1">
    <location>
        <begin position="202"/>
        <end position="230"/>
    </location>
</feature>
<evidence type="ECO:0000313" key="3">
    <source>
        <dbReference type="EMBL" id="KKA27064.1"/>
    </source>
</evidence>